<dbReference type="GO" id="GO:0016301">
    <property type="term" value="F:kinase activity"/>
    <property type="evidence" value="ECO:0007669"/>
    <property type="project" value="UniProtKB-KW"/>
</dbReference>
<dbReference type="InterPro" id="IPR012259">
    <property type="entry name" value="DHFR"/>
</dbReference>
<dbReference type="UniPathway" id="UPA00077">
    <property type="reaction ID" value="UER00158"/>
</dbReference>
<dbReference type="PIRSF" id="PIRSF000194">
    <property type="entry name" value="DHFR"/>
    <property type="match status" value="1"/>
</dbReference>
<keyword evidence="11" id="KW-1185">Reference proteome</keyword>
<dbReference type="STRING" id="1406840.Q763_10565"/>
<comment type="similarity">
    <text evidence="2 8">Belongs to the dihydrofolate reductase family.</text>
</comment>
<dbReference type="PANTHER" id="PTHR48069">
    <property type="entry name" value="DIHYDROFOLATE REDUCTASE"/>
    <property type="match status" value="1"/>
</dbReference>
<comment type="caution">
    <text evidence="10">The sequence shown here is derived from an EMBL/GenBank/DDBJ whole genome shotgun (WGS) entry which is preliminary data.</text>
</comment>
<dbReference type="Proteomes" id="UP000030129">
    <property type="component" value="Unassembled WGS sequence"/>
</dbReference>
<evidence type="ECO:0000256" key="4">
    <source>
        <dbReference type="ARBA" id="ARBA00022563"/>
    </source>
</evidence>
<organism evidence="10 11">
    <name type="scientific">Flavobacterium beibuense F44-8</name>
    <dbReference type="NCBI Taxonomy" id="1406840"/>
    <lineage>
        <taxon>Bacteria</taxon>
        <taxon>Pseudomonadati</taxon>
        <taxon>Bacteroidota</taxon>
        <taxon>Flavobacteriia</taxon>
        <taxon>Flavobacteriales</taxon>
        <taxon>Flavobacteriaceae</taxon>
        <taxon>Flavobacterium</taxon>
    </lineage>
</organism>
<dbReference type="EC" id="1.5.1.3" evidence="3 8"/>
<evidence type="ECO:0000256" key="5">
    <source>
        <dbReference type="ARBA" id="ARBA00022857"/>
    </source>
</evidence>
<dbReference type="EMBL" id="JRLV01000010">
    <property type="protein sequence ID" value="KGO80452.1"/>
    <property type="molecule type" value="Genomic_DNA"/>
</dbReference>
<evidence type="ECO:0000256" key="6">
    <source>
        <dbReference type="ARBA" id="ARBA00023002"/>
    </source>
</evidence>
<dbReference type="CDD" id="cd00209">
    <property type="entry name" value="DHFR"/>
    <property type="match status" value="1"/>
</dbReference>
<dbReference type="GO" id="GO:0005829">
    <property type="term" value="C:cytosol"/>
    <property type="evidence" value="ECO:0007669"/>
    <property type="project" value="TreeGrafter"/>
</dbReference>
<accession>A0A0A2LJN0</accession>
<dbReference type="PROSITE" id="PS51330">
    <property type="entry name" value="DHFR_2"/>
    <property type="match status" value="1"/>
</dbReference>
<name>A0A0A2LJN0_9FLAO</name>
<comment type="function">
    <text evidence="7 8">Key enzyme in folate metabolism. Catalyzes an essential reaction for de novo glycine and purine synthesis, and for DNA precursor synthesis.</text>
</comment>
<keyword evidence="10" id="KW-0808">Transferase</keyword>
<evidence type="ECO:0000256" key="2">
    <source>
        <dbReference type="ARBA" id="ARBA00009539"/>
    </source>
</evidence>
<gene>
    <name evidence="10" type="ORF">Q763_10565</name>
</gene>
<comment type="pathway">
    <text evidence="1 8">Cofactor biosynthesis; tetrahydrofolate biosynthesis; 5,6,7,8-tetrahydrofolate from 7,8-dihydrofolate: step 1/1.</text>
</comment>
<dbReference type="PANTHER" id="PTHR48069:SF3">
    <property type="entry name" value="DIHYDROFOLATE REDUCTASE"/>
    <property type="match status" value="1"/>
</dbReference>
<evidence type="ECO:0000256" key="8">
    <source>
        <dbReference type="PIRNR" id="PIRNR000194"/>
    </source>
</evidence>
<evidence type="ECO:0000256" key="7">
    <source>
        <dbReference type="ARBA" id="ARBA00025067"/>
    </source>
</evidence>
<dbReference type="RefSeq" id="WP_035133941.1">
    <property type="nucleotide sequence ID" value="NZ_JRLV01000010.1"/>
</dbReference>
<dbReference type="AlphaFoldDB" id="A0A0A2LJN0"/>
<keyword evidence="5 8" id="KW-0521">NADP</keyword>
<reference evidence="10 11" key="1">
    <citation type="submission" date="2013-09" db="EMBL/GenBank/DDBJ databases">
        <authorList>
            <person name="Zeng Z."/>
            <person name="Chen C."/>
        </authorList>
    </citation>
    <scope>NUCLEOTIDE SEQUENCE [LARGE SCALE GENOMIC DNA]</scope>
    <source>
        <strain evidence="10 11">F44-8</strain>
    </source>
</reference>
<evidence type="ECO:0000313" key="10">
    <source>
        <dbReference type="EMBL" id="KGO80452.1"/>
    </source>
</evidence>
<dbReference type="GO" id="GO:0046655">
    <property type="term" value="P:folic acid metabolic process"/>
    <property type="evidence" value="ECO:0007669"/>
    <property type="project" value="TreeGrafter"/>
</dbReference>
<dbReference type="Pfam" id="PF00186">
    <property type="entry name" value="DHFR_1"/>
    <property type="match status" value="1"/>
</dbReference>
<dbReference type="GO" id="GO:0006730">
    <property type="term" value="P:one-carbon metabolic process"/>
    <property type="evidence" value="ECO:0007669"/>
    <property type="project" value="UniProtKB-KW"/>
</dbReference>
<proteinExistence type="inferred from homology"/>
<evidence type="ECO:0000256" key="3">
    <source>
        <dbReference type="ARBA" id="ARBA00012856"/>
    </source>
</evidence>
<protein>
    <recommendedName>
        <fullName evidence="3 8">Dihydrofolate reductase</fullName>
        <ecNumber evidence="3 8">1.5.1.3</ecNumber>
    </recommendedName>
</protein>
<dbReference type="InterPro" id="IPR024072">
    <property type="entry name" value="DHFR-like_dom_sf"/>
</dbReference>
<dbReference type="eggNOG" id="COG0262">
    <property type="taxonomic scope" value="Bacteria"/>
</dbReference>
<dbReference type="FunFam" id="3.40.430.10:FF:000001">
    <property type="entry name" value="Dihydrofolate reductase"/>
    <property type="match status" value="1"/>
</dbReference>
<comment type="catalytic activity">
    <reaction evidence="8">
        <text>(6S)-5,6,7,8-tetrahydrofolate + NADP(+) = 7,8-dihydrofolate + NADPH + H(+)</text>
        <dbReference type="Rhea" id="RHEA:15009"/>
        <dbReference type="ChEBI" id="CHEBI:15378"/>
        <dbReference type="ChEBI" id="CHEBI:57451"/>
        <dbReference type="ChEBI" id="CHEBI:57453"/>
        <dbReference type="ChEBI" id="CHEBI:57783"/>
        <dbReference type="ChEBI" id="CHEBI:58349"/>
        <dbReference type="EC" id="1.5.1.3"/>
    </reaction>
</comment>
<sequence length="167" mass="19122">MTITLIAAAAENNALGKDNQMIWHLPDDFKRFKQLTSGHYIIMGRKTFDSLPGMLPNRTHVIITRQQDYTAENCIIANSLEEALKACPQDEEVFIIGGGEIYKQSLPFADKIELTRVHGTSPEADAFFPEIDLNKWELTEKVYHPKDEKHKFDFTFETFVKNTGENE</sequence>
<evidence type="ECO:0000313" key="11">
    <source>
        <dbReference type="Proteomes" id="UP000030129"/>
    </source>
</evidence>
<evidence type="ECO:0000256" key="1">
    <source>
        <dbReference type="ARBA" id="ARBA00004903"/>
    </source>
</evidence>
<dbReference type="GO" id="GO:0070401">
    <property type="term" value="F:NADP+ binding"/>
    <property type="evidence" value="ECO:0007669"/>
    <property type="project" value="UniProtKB-ARBA"/>
</dbReference>
<dbReference type="Gene3D" id="3.40.430.10">
    <property type="entry name" value="Dihydrofolate Reductase, subunit A"/>
    <property type="match status" value="1"/>
</dbReference>
<keyword evidence="4 8" id="KW-0554">One-carbon metabolism</keyword>
<dbReference type="GO" id="GO:0046654">
    <property type="term" value="P:tetrahydrofolate biosynthetic process"/>
    <property type="evidence" value="ECO:0007669"/>
    <property type="project" value="UniProtKB-UniPathway"/>
</dbReference>
<feature type="domain" description="DHFR" evidence="9">
    <location>
        <begin position="2"/>
        <end position="161"/>
    </location>
</feature>
<dbReference type="InterPro" id="IPR001796">
    <property type="entry name" value="DHFR_dom"/>
</dbReference>
<dbReference type="GO" id="GO:0046452">
    <property type="term" value="P:dihydrofolate metabolic process"/>
    <property type="evidence" value="ECO:0007669"/>
    <property type="project" value="TreeGrafter"/>
</dbReference>
<dbReference type="PRINTS" id="PR00070">
    <property type="entry name" value="DHFR"/>
</dbReference>
<dbReference type="SUPFAM" id="SSF53597">
    <property type="entry name" value="Dihydrofolate reductase-like"/>
    <property type="match status" value="1"/>
</dbReference>
<keyword evidence="6 8" id="KW-0560">Oxidoreductase</keyword>
<dbReference type="GO" id="GO:0004146">
    <property type="term" value="F:dihydrofolate reductase activity"/>
    <property type="evidence" value="ECO:0007669"/>
    <property type="project" value="UniProtKB-EC"/>
</dbReference>
<keyword evidence="10" id="KW-0418">Kinase</keyword>
<evidence type="ECO:0000259" key="9">
    <source>
        <dbReference type="PROSITE" id="PS51330"/>
    </source>
</evidence>